<dbReference type="PANTHER" id="PTHR12322">
    <property type="entry name" value="DOUBLESEX AND MAB-3 RELATED TRANSCRIPTION FACTOR DMRT"/>
    <property type="match status" value="1"/>
</dbReference>
<keyword evidence="5 8" id="KW-0238">DNA-binding</keyword>
<evidence type="ECO:0000313" key="12">
    <source>
        <dbReference type="Proteomes" id="UP001591681"/>
    </source>
</evidence>
<dbReference type="GO" id="GO:0003677">
    <property type="term" value="F:DNA binding"/>
    <property type="evidence" value="ECO:0007669"/>
    <property type="project" value="UniProtKB-UniRule"/>
</dbReference>
<dbReference type="SMART" id="SM00301">
    <property type="entry name" value="DM"/>
    <property type="match status" value="1"/>
</dbReference>
<dbReference type="InterPro" id="IPR026607">
    <property type="entry name" value="DMRT"/>
</dbReference>
<proteinExistence type="inferred from homology"/>
<dbReference type="InterPro" id="IPR001275">
    <property type="entry name" value="DM_DNA-bd"/>
</dbReference>
<dbReference type="PANTHER" id="PTHR12322:SF120">
    <property type="entry name" value="DOUBLESEX- AND MAB-3-RELATED TRANSCRIPTION FACTOR 3"/>
    <property type="match status" value="1"/>
</dbReference>
<dbReference type="GO" id="GO:0005634">
    <property type="term" value="C:nucleus"/>
    <property type="evidence" value="ECO:0007669"/>
    <property type="project" value="UniProtKB-SubCell"/>
</dbReference>
<dbReference type="FunFam" id="4.10.1040.10:FF:000001">
    <property type="entry name" value="doublesex- and mab-3-related transcription factor 1"/>
    <property type="match status" value="1"/>
</dbReference>
<dbReference type="Pfam" id="PF00751">
    <property type="entry name" value="DM"/>
    <property type="match status" value="1"/>
</dbReference>
<dbReference type="PROSITE" id="PS40000">
    <property type="entry name" value="DM_1"/>
    <property type="match status" value="1"/>
</dbReference>
<evidence type="ECO:0000256" key="7">
    <source>
        <dbReference type="ARBA" id="ARBA00023242"/>
    </source>
</evidence>
<evidence type="ECO:0000256" key="5">
    <source>
        <dbReference type="ARBA" id="ARBA00023125"/>
    </source>
</evidence>
<reference evidence="11 12" key="1">
    <citation type="submission" date="2024-09" db="EMBL/GenBank/DDBJ databases">
        <title>A chromosome-level genome assembly of Gray's grenadier anchovy, Coilia grayii.</title>
        <authorList>
            <person name="Fu Z."/>
        </authorList>
    </citation>
    <scope>NUCLEOTIDE SEQUENCE [LARGE SCALE GENOMIC DNA]</scope>
    <source>
        <strain evidence="11">G4</strain>
        <tissue evidence="11">Muscle</tissue>
    </source>
</reference>
<dbReference type="EMBL" id="JBHFQA010000010">
    <property type="protein sequence ID" value="KAL2092043.1"/>
    <property type="molecule type" value="Genomic_DNA"/>
</dbReference>
<dbReference type="InterPro" id="IPR005173">
    <property type="entry name" value="DMA"/>
</dbReference>
<dbReference type="InterPro" id="IPR009060">
    <property type="entry name" value="UBA-like_sf"/>
</dbReference>
<dbReference type="GO" id="GO:0046872">
    <property type="term" value="F:metal ion binding"/>
    <property type="evidence" value="ECO:0007669"/>
    <property type="project" value="UniProtKB-KW"/>
</dbReference>
<keyword evidence="6" id="KW-0804">Transcription</keyword>
<dbReference type="InterPro" id="IPR036407">
    <property type="entry name" value="DM_DNA-bd_sf"/>
</dbReference>
<accession>A0ABD1JZE0</accession>
<dbReference type="Pfam" id="PF03474">
    <property type="entry name" value="DMA"/>
    <property type="match status" value="1"/>
</dbReference>
<keyword evidence="4" id="KW-0805">Transcription regulation</keyword>
<dbReference type="PROSITE" id="PS50809">
    <property type="entry name" value="DM_2"/>
    <property type="match status" value="1"/>
</dbReference>
<evidence type="ECO:0000256" key="8">
    <source>
        <dbReference type="PROSITE-ProRule" id="PRU00070"/>
    </source>
</evidence>
<dbReference type="AlphaFoldDB" id="A0ABD1JZE0"/>
<keyword evidence="7 8" id="KW-0539">Nucleus</keyword>
<protein>
    <recommendedName>
        <fullName evidence="10">DM domain-containing protein</fullName>
    </recommendedName>
</protein>
<keyword evidence="2 8" id="KW-0479">Metal-binding</keyword>
<keyword evidence="12" id="KW-1185">Reference proteome</keyword>
<evidence type="ECO:0000256" key="2">
    <source>
        <dbReference type="ARBA" id="ARBA00022723"/>
    </source>
</evidence>
<feature type="compositionally biased region" description="Basic and acidic residues" evidence="9">
    <location>
        <begin position="461"/>
        <end position="470"/>
    </location>
</feature>
<evidence type="ECO:0000256" key="1">
    <source>
        <dbReference type="ARBA" id="ARBA00006834"/>
    </source>
</evidence>
<feature type="compositionally biased region" description="Low complexity" evidence="9">
    <location>
        <begin position="448"/>
        <end position="460"/>
    </location>
</feature>
<comment type="similarity">
    <text evidence="1">Belongs to the DMRT family.</text>
</comment>
<feature type="region of interest" description="Disordered" evidence="9">
    <location>
        <begin position="117"/>
        <end position="226"/>
    </location>
</feature>
<evidence type="ECO:0000256" key="3">
    <source>
        <dbReference type="ARBA" id="ARBA00022833"/>
    </source>
</evidence>
<gene>
    <name evidence="11" type="ORF">ACEWY4_011841</name>
</gene>
<sequence>MHLRHCHSGATRARLCDSWKMNGYGSPYLYMGGPVSQPRAPLQRTPKCARCRNHGVLSWLKGHKRYCRFKDCTCEKCILIIERQRVMAAQVALRRQQANESLESLIPESLRVLPGMAVAGGGEGTQGATARTGEIDLRWGSDAGTTHPPKELSDDMSGEQSGGENGSTASDKEQDRASSPDEPKSGSCYSPEPPESTPQPEDSPYGLQKLGADPAEPKAESPRRYAGAEQSLLIEGLSGSVSLPFNLRANRPPLEVLKKIFPGHKPAVLELILKGCGGDLVGAIEVLLSSRSALKPDKAQAECPAPGEGPLVLPSGGPLFEHALGPYSFSSSSASSAASSAAASSKWSVGSAFRVPDSLRFSSESAAGGVVPGPLGLPLQHPFPQPPRYPLMLRSSLTRGGQAGAFVHNDVTLWNTMTLQQQYQLRSQYISPFSASPACSGMFRAAPSVLSSPAPSPSSRPSEEQHRLALADDACPGLPKQTLYAADEDYDERSDSSDSRILNSST</sequence>
<dbReference type="Proteomes" id="UP001591681">
    <property type="component" value="Unassembled WGS sequence"/>
</dbReference>
<evidence type="ECO:0000256" key="6">
    <source>
        <dbReference type="ARBA" id="ARBA00023163"/>
    </source>
</evidence>
<dbReference type="Gene3D" id="4.10.1040.10">
    <property type="entry name" value="DM DNA-binding domain"/>
    <property type="match status" value="1"/>
</dbReference>
<dbReference type="SUPFAM" id="SSF82927">
    <property type="entry name" value="Cysteine-rich DNA binding domain, (DM domain)"/>
    <property type="match status" value="1"/>
</dbReference>
<feature type="domain" description="DM" evidence="10">
    <location>
        <begin position="48"/>
        <end position="95"/>
    </location>
</feature>
<comment type="caution">
    <text evidence="11">The sequence shown here is derived from an EMBL/GenBank/DDBJ whole genome shotgun (WGS) entry which is preliminary data.</text>
</comment>
<comment type="subcellular location">
    <subcellularLocation>
        <location evidence="8">Nucleus</location>
    </subcellularLocation>
</comment>
<organism evidence="11 12">
    <name type="scientific">Coilia grayii</name>
    <name type="common">Gray's grenadier anchovy</name>
    <dbReference type="NCBI Taxonomy" id="363190"/>
    <lineage>
        <taxon>Eukaryota</taxon>
        <taxon>Metazoa</taxon>
        <taxon>Chordata</taxon>
        <taxon>Craniata</taxon>
        <taxon>Vertebrata</taxon>
        <taxon>Euteleostomi</taxon>
        <taxon>Actinopterygii</taxon>
        <taxon>Neopterygii</taxon>
        <taxon>Teleostei</taxon>
        <taxon>Clupei</taxon>
        <taxon>Clupeiformes</taxon>
        <taxon>Clupeoidei</taxon>
        <taxon>Engraulidae</taxon>
        <taxon>Coilinae</taxon>
        <taxon>Coilia</taxon>
    </lineage>
</organism>
<feature type="DNA-binding region" description="DM" evidence="8">
    <location>
        <begin position="48"/>
        <end position="95"/>
    </location>
</feature>
<evidence type="ECO:0000256" key="4">
    <source>
        <dbReference type="ARBA" id="ARBA00023015"/>
    </source>
</evidence>
<dbReference type="CDD" id="cd14419">
    <property type="entry name" value="CUE_DMA_DMRTA3"/>
    <property type="match status" value="1"/>
</dbReference>
<dbReference type="InterPro" id="IPR005479">
    <property type="entry name" value="CPAse_ATP-bd"/>
</dbReference>
<feature type="compositionally biased region" description="Basic and acidic residues" evidence="9">
    <location>
        <begin position="170"/>
        <end position="184"/>
    </location>
</feature>
<dbReference type="PROSITE" id="PS00866">
    <property type="entry name" value="CPSASE_1"/>
    <property type="match status" value="1"/>
</dbReference>
<evidence type="ECO:0000259" key="10">
    <source>
        <dbReference type="PROSITE" id="PS50809"/>
    </source>
</evidence>
<evidence type="ECO:0000313" key="11">
    <source>
        <dbReference type="EMBL" id="KAL2092043.1"/>
    </source>
</evidence>
<evidence type="ECO:0000256" key="9">
    <source>
        <dbReference type="SAM" id="MobiDB-lite"/>
    </source>
</evidence>
<keyword evidence="3 8" id="KW-0862">Zinc</keyword>
<dbReference type="SUPFAM" id="SSF46934">
    <property type="entry name" value="UBA-like"/>
    <property type="match status" value="1"/>
</dbReference>
<name>A0ABD1JZE0_9TELE</name>
<feature type="region of interest" description="Disordered" evidence="9">
    <location>
        <begin position="448"/>
        <end position="506"/>
    </location>
</feature>